<feature type="region of interest" description="Disordered" evidence="1">
    <location>
        <begin position="19"/>
        <end position="44"/>
    </location>
</feature>
<name>A0A8J3Z8D2_9ACTN</name>
<dbReference type="EMBL" id="BOPG01000028">
    <property type="protein sequence ID" value="GIJ57096.1"/>
    <property type="molecule type" value="Genomic_DNA"/>
</dbReference>
<sequence length="67" mass="7162">MFINDAIGRFGVQRTSDLSRSALPHAPAIPDRRPRPGSVRAGTAGVLRRLADRIGPIDTRAGVEVSL</sequence>
<proteinExistence type="predicted"/>
<protein>
    <submittedName>
        <fullName evidence="2">Uncharacterized protein</fullName>
    </submittedName>
</protein>
<gene>
    <name evidence="2" type="ORF">Vau01_046120</name>
</gene>
<reference evidence="2" key="1">
    <citation type="submission" date="2021-01" db="EMBL/GenBank/DDBJ databases">
        <title>Whole genome shotgun sequence of Virgisporangium aurantiacum NBRC 16421.</title>
        <authorList>
            <person name="Komaki H."/>
            <person name="Tamura T."/>
        </authorList>
    </citation>
    <scope>NUCLEOTIDE SEQUENCE</scope>
    <source>
        <strain evidence="2">NBRC 16421</strain>
    </source>
</reference>
<accession>A0A8J3Z8D2</accession>
<keyword evidence="3" id="KW-1185">Reference proteome</keyword>
<dbReference type="Proteomes" id="UP000612585">
    <property type="component" value="Unassembled WGS sequence"/>
</dbReference>
<evidence type="ECO:0000256" key="1">
    <source>
        <dbReference type="SAM" id="MobiDB-lite"/>
    </source>
</evidence>
<comment type="caution">
    <text evidence="2">The sequence shown here is derived from an EMBL/GenBank/DDBJ whole genome shotgun (WGS) entry which is preliminary data.</text>
</comment>
<dbReference type="AlphaFoldDB" id="A0A8J3Z8D2"/>
<evidence type="ECO:0000313" key="2">
    <source>
        <dbReference type="EMBL" id="GIJ57096.1"/>
    </source>
</evidence>
<dbReference type="RefSeq" id="WP_203996169.1">
    <property type="nucleotide sequence ID" value="NZ_BOPG01000028.1"/>
</dbReference>
<evidence type="ECO:0000313" key="3">
    <source>
        <dbReference type="Proteomes" id="UP000612585"/>
    </source>
</evidence>
<organism evidence="2 3">
    <name type="scientific">Virgisporangium aurantiacum</name>
    <dbReference type="NCBI Taxonomy" id="175570"/>
    <lineage>
        <taxon>Bacteria</taxon>
        <taxon>Bacillati</taxon>
        <taxon>Actinomycetota</taxon>
        <taxon>Actinomycetes</taxon>
        <taxon>Micromonosporales</taxon>
        <taxon>Micromonosporaceae</taxon>
        <taxon>Virgisporangium</taxon>
    </lineage>
</organism>